<accession>A0A7R9KCI5</accession>
<gene>
    <name evidence="2" type="ORF">OSB1V03_LOCUS955</name>
</gene>
<dbReference type="AlphaFoldDB" id="A0A7R9KCI5"/>
<feature type="region of interest" description="Disordered" evidence="1">
    <location>
        <begin position="248"/>
        <end position="276"/>
    </location>
</feature>
<evidence type="ECO:0000313" key="3">
    <source>
        <dbReference type="Proteomes" id="UP000759131"/>
    </source>
</evidence>
<dbReference type="PANTHER" id="PTHR21439:SF0">
    <property type="entry name" value="PROTEIN OSCP1"/>
    <property type="match status" value="1"/>
</dbReference>
<dbReference type="EMBL" id="OC854820">
    <property type="protein sequence ID" value="CAD7620469.1"/>
    <property type="molecule type" value="Genomic_DNA"/>
</dbReference>
<name>A0A7R9KCI5_9ACAR</name>
<feature type="compositionally biased region" description="Polar residues" evidence="1">
    <location>
        <begin position="256"/>
        <end position="271"/>
    </location>
</feature>
<dbReference type="EMBL" id="CAJPIZ010000245">
    <property type="protein sequence ID" value="CAG2100899.1"/>
    <property type="molecule type" value="Genomic_DNA"/>
</dbReference>
<reference evidence="2" key="1">
    <citation type="submission" date="2020-11" db="EMBL/GenBank/DDBJ databases">
        <authorList>
            <person name="Tran Van P."/>
        </authorList>
    </citation>
    <scope>NUCLEOTIDE SEQUENCE</scope>
</reference>
<evidence type="ECO:0000313" key="2">
    <source>
        <dbReference type="EMBL" id="CAD7620469.1"/>
    </source>
</evidence>
<dbReference type="GO" id="GO:0005737">
    <property type="term" value="C:cytoplasm"/>
    <property type="evidence" value="ECO:0007669"/>
    <property type="project" value="TreeGrafter"/>
</dbReference>
<organism evidence="2">
    <name type="scientific">Medioppia subpectinata</name>
    <dbReference type="NCBI Taxonomy" id="1979941"/>
    <lineage>
        <taxon>Eukaryota</taxon>
        <taxon>Metazoa</taxon>
        <taxon>Ecdysozoa</taxon>
        <taxon>Arthropoda</taxon>
        <taxon>Chelicerata</taxon>
        <taxon>Arachnida</taxon>
        <taxon>Acari</taxon>
        <taxon>Acariformes</taxon>
        <taxon>Sarcoptiformes</taxon>
        <taxon>Oribatida</taxon>
        <taxon>Brachypylina</taxon>
        <taxon>Oppioidea</taxon>
        <taxon>Oppiidae</taxon>
        <taxon>Medioppia</taxon>
    </lineage>
</organism>
<protein>
    <recommendedName>
        <fullName evidence="4">Protein OSCP1</fullName>
    </recommendedName>
</protein>
<dbReference type="PANTHER" id="PTHR21439">
    <property type="entry name" value="OXIDORED-NITRO DOMAIN-CONTAINING PROTEIN"/>
    <property type="match status" value="1"/>
</dbReference>
<dbReference type="Proteomes" id="UP000759131">
    <property type="component" value="Unassembled WGS sequence"/>
</dbReference>
<evidence type="ECO:0000256" key="1">
    <source>
        <dbReference type="SAM" id="MobiDB-lite"/>
    </source>
</evidence>
<evidence type="ECO:0008006" key="4">
    <source>
        <dbReference type="Google" id="ProtNLM"/>
    </source>
</evidence>
<dbReference type="GO" id="GO:0005886">
    <property type="term" value="C:plasma membrane"/>
    <property type="evidence" value="ECO:0007669"/>
    <property type="project" value="TreeGrafter"/>
</dbReference>
<sequence length="360" mass="41223">MSREAFPVLYFNLSGEMIYIVEQRLTAQSIDVSKADKVISDIFNAMFNPGLIQDVFKKQTLVSVYAMRQMFEKLAHSSIMKLNDQSMNKLFDLMVMVTKHQIVFCNTPLDLIHVTLNHLDSMGKMARLDNTLKLIEASKQKFINYYLDMNWAKLQHIRHTILTFLQDIQTRVSIFLRDGTQENDGKFVIKPEGVVSCDCQIPGVIKYFNANNEVTEVDSFDPLGQYTVSIDKTTLGLNIYTKEYSQKELSEKQTKSEAQMNEETSDLNENNDSAKHESDLLAKLIGREKPNDSEIEFWLNLGHEDSTQEKTTDNKIAFNELNISEGIHKTTNLENIMNDLNIGVNEDNESDNDFLALMDS</sequence>
<dbReference type="OrthoDB" id="2157380at2759"/>
<keyword evidence="3" id="KW-1185">Reference proteome</keyword>
<dbReference type="InterPro" id="IPR019332">
    <property type="entry name" value="OSCP1"/>
</dbReference>
<dbReference type="Pfam" id="PF10188">
    <property type="entry name" value="Oscp1"/>
    <property type="match status" value="1"/>
</dbReference>
<proteinExistence type="predicted"/>